<reference evidence="1" key="1">
    <citation type="journal article" date="2014" name="Front. Microbiol.">
        <title>High frequency of phylogenetically diverse reductive dehalogenase-homologous genes in deep subseafloor sedimentary metagenomes.</title>
        <authorList>
            <person name="Kawai M."/>
            <person name="Futagami T."/>
            <person name="Toyoda A."/>
            <person name="Takaki Y."/>
            <person name="Nishi S."/>
            <person name="Hori S."/>
            <person name="Arai W."/>
            <person name="Tsubouchi T."/>
            <person name="Morono Y."/>
            <person name="Uchiyama I."/>
            <person name="Ito T."/>
            <person name="Fujiyama A."/>
            <person name="Inagaki F."/>
            <person name="Takami H."/>
        </authorList>
    </citation>
    <scope>NUCLEOTIDE SEQUENCE</scope>
    <source>
        <strain evidence="1">Expedition CK06-06</strain>
    </source>
</reference>
<dbReference type="AlphaFoldDB" id="X1C4U3"/>
<feature type="non-terminal residue" evidence="1">
    <location>
        <position position="42"/>
    </location>
</feature>
<organism evidence="1">
    <name type="scientific">marine sediment metagenome</name>
    <dbReference type="NCBI Taxonomy" id="412755"/>
    <lineage>
        <taxon>unclassified sequences</taxon>
        <taxon>metagenomes</taxon>
        <taxon>ecological metagenomes</taxon>
    </lineage>
</organism>
<comment type="caution">
    <text evidence="1">The sequence shown here is derived from an EMBL/GenBank/DDBJ whole genome shotgun (WGS) entry which is preliminary data.</text>
</comment>
<protein>
    <submittedName>
        <fullName evidence="1">Uncharacterized protein</fullName>
    </submittedName>
</protein>
<accession>X1C4U3</accession>
<name>X1C4U3_9ZZZZ</name>
<dbReference type="EMBL" id="BART01024631">
    <property type="protein sequence ID" value="GAG91413.1"/>
    <property type="molecule type" value="Genomic_DNA"/>
</dbReference>
<gene>
    <name evidence="1" type="ORF">S01H4_44423</name>
</gene>
<sequence length="42" mass="4447">MCASSGFIGYFLGSIVLTPKSTPFLARPVITYLIGCGFFASI</sequence>
<evidence type="ECO:0000313" key="1">
    <source>
        <dbReference type="EMBL" id="GAG91413.1"/>
    </source>
</evidence>
<proteinExistence type="predicted"/>